<keyword evidence="3" id="KW-0378">Hydrolase</keyword>
<dbReference type="Proteomes" id="UP001190926">
    <property type="component" value="Unassembled WGS sequence"/>
</dbReference>
<organism evidence="6 7">
    <name type="scientific">Perilla frutescens var. hirtella</name>
    <name type="common">Perilla citriodora</name>
    <name type="synonym">Perilla setoyensis</name>
    <dbReference type="NCBI Taxonomy" id="608512"/>
    <lineage>
        <taxon>Eukaryota</taxon>
        <taxon>Viridiplantae</taxon>
        <taxon>Streptophyta</taxon>
        <taxon>Embryophyta</taxon>
        <taxon>Tracheophyta</taxon>
        <taxon>Spermatophyta</taxon>
        <taxon>Magnoliopsida</taxon>
        <taxon>eudicotyledons</taxon>
        <taxon>Gunneridae</taxon>
        <taxon>Pentapetalae</taxon>
        <taxon>asterids</taxon>
        <taxon>lamiids</taxon>
        <taxon>Lamiales</taxon>
        <taxon>Lamiaceae</taxon>
        <taxon>Nepetoideae</taxon>
        <taxon>Elsholtzieae</taxon>
        <taxon>Perilla</taxon>
    </lineage>
</organism>
<name>A0AAD4J0A5_PERFH</name>
<protein>
    <recommendedName>
        <fullName evidence="5">Ubiquitin-like protease family profile domain-containing protein</fullName>
    </recommendedName>
</protein>
<dbReference type="EMBL" id="SDAM02000322">
    <property type="protein sequence ID" value="KAH6824852.1"/>
    <property type="molecule type" value="Genomic_DNA"/>
</dbReference>
<sequence length="411" mass="46841">MEIGCSIPGPSNKRFCRQLIDETITQTLDDLTKPNDGMDLVPMTDEVKDSCGGSNDADNVLSPRNLYPPPDMLRCQPTPNVFGASSHTPEEPSLNMHIDSILHLFITERKRHGVWLEKLSLMDMVCWQALTQPNYESVRELVMPYVLGDCPTGVGSVWGSFESVYGVGHVSSNHWLLYEVNFLAQRITIYDPKSFLLKFDDYIPVFEFMSCHIPKPLRDAKIVFHVDGKVLPHCPRWEIARFYNTPQQKLKEDCAIMTLEFLTCLTNKHDVNTVDPNACDARRLSYCCALYKFGINFLRDWEERFHNFKWPLDQDTVRFDAVANRVTTSLSTWTRIAEVRPDILVYMEEGEKNWAILENLYDKENVQNGGGRLTNSRDQTSTNFNSESVNQPGHSGDMGSAESSWSGSLSF</sequence>
<accession>A0AAD4J0A5</accession>
<feature type="compositionally biased region" description="Low complexity" evidence="4">
    <location>
        <begin position="400"/>
        <end position="411"/>
    </location>
</feature>
<dbReference type="GO" id="GO:0008234">
    <property type="term" value="F:cysteine-type peptidase activity"/>
    <property type="evidence" value="ECO:0007669"/>
    <property type="project" value="InterPro"/>
</dbReference>
<evidence type="ECO:0000313" key="6">
    <source>
        <dbReference type="EMBL" id="KAH6824852.1"/>
    </source>
</evidence>
<gene>
    <name evidence="6" type="ORF">C2S53_010927</name>
</gene>
<dbReference type="AlphaFoldDB" id="A0AAD4J0A5"/>
<dbReference type="Gene3D" id="3.40.395.10">
    <property type="entry name" value="Adenoviral Proteinase, Chain A"/>
    <property type="match status" value="1"/>
</dbReference>
<feature type="compositionally biased region" description="Polar residues" evidence="4">
    <location>
        <begin position="373"/>
        <end position="393"/>
    </location>
</feature>
<evidence type="ECO:0000256" key="1">
    <source>
        <dbReference type="ARBA" id="ARBA00005234"/>
    </source>
</evidence>
<dbReference type="InterPro" id="IPR003653">
    <property type="entry name" value="Peptidase_C48_C"/>
</dbReference>
<evidence type="ECO:0000256" key="3">
    <source>
        <dbReference type="ARBA" id="ARBA00022801"/>
    </source>
</evidence>
<reference evidence="6 7" key="1">
    <citation type="journal article" date="2021" name="Nat. Commun.">
        <title>Incipient diploidization of the medicinal plant Perilla within 10,000 years.</title>
        <authorList>
            <person name="Zhang Y."/>
            <person name="Shen Q."/>
            <person name="Leng L."/>
            <person name="Zhang D."/>
            <person name="Chen S."/>
            <person name="Shi Y."/>
            <person name="Ning Z."/>
            <person name="Chen S."/>
        </authorList>
    </citation>
    <scope>NUCLEOTIDE SEQUENCE [LARGE SCALE GENOMIC DNA]</scope>
    <source>
        <strain evidence="7">cv. PC099</strain>
    </source>
</reference>
<evidence type="ECO:0000313" key="7">
    <source>
        <dbReference type="Proteomes" id="UP001190926"/>
    </source>
</evidence>
<evidence type="ECO:0000256" key="2">
    <source>
        <dbReference type="ARBA" id="ARBA00022670"/>
    </source>
</evidence>
<feature type="region of interest" description="Disordered" evidence="4">
    <location>
        <begin position="368"/>
        <end position="411"/>
    </location>
</feature>
<feature type="domain" description="Ubiquitin-like protease family profile" evidence="5">
    <location>
        <begin position="170"/>
        <end position="272"/>
    </location>
</feature>
<proteinExistence type="inferred from homology"/>
<dbReference type="InterPro" id="IPR038765">
    <property type="entry name" value="Papain-like_cys_pep_sf"/>
</dbReference>
<dbReference type="SUPFAM" id="SSF54001">
    <property type="entry name" value="Cysteine proteinases"/>
    <property type="match status" value="1"/>
</dbReference>
<comment type="caution">
    <text evidence="6">The sequence shown here is derived from an EMBL/GenBank/DDBJ whole genome shotgun (WGS) entry which is preliminary data.</text>
</comment>
<dbReference type="GO" id="GO:0006508">
    <property type="term" value="P:proteolysis"/>
    <property type="evidence" value="ECO:0007669"/>
    <property type="project" value="UniProtKB-KW"/>
</dbReference>
<dbReference type="Pfam" id="PF02902">
    <property type="entry name" value="Peptidase_C48"/>
    <property type="match status" value="1"/>
</dbReference>
<evidence type="ECO:0000256" key="4">
    <source>
        <dbReference type="SAM" id="MobiDB-lite"/>
    </source>
</evidence>
<evidence type="ECO:0000259" key="5">
    <source>
        <dbReference type="Pfam" id="PF02902"/>
    </source>
</evidence>
<keyword evidence="2" id="KW-0645">Protease</keyword>
<keyword evidence="7" id="KW-1185">Reference proteome</keyword>
<comment type="similarity">
    <text evidence="1">Belongs to the peptidase C48 family.</text>
</comment>